<comment type="caution">
    <text evidence="9">The sequence shown here is derived from an EMBL/GenBank/DDBJ whole genome shotgun (WGS) entry which is preliminary data.</text>
</comment>
<dbReference type="FunFam" id="1.20.144.10:FF:000017">
    <property type="entry name" value="Diacylglycerol pyrophosphate phosphatase 1"/>
    <property type="match status" value="1"/>
</dbReference>
<dbReference type="CDD" id="cd03390">
    <property type="entry name" value="PAP2_containing_1_like"/>
    <property type="match status" value="1"/>
</dbReference>
<evidence type="ECO:0000256" key="1">
    <source>
        <dbReference type="ARBA" id="ARBA00004141"/>
    </source>
</evidence>
<evidence type="ECO:0000256" key="3">
    <source>
        <dbReference type="ARBA" id="ARBA00022692"/>
    </source>
</evidence>
<dbReference type="AlphaFoldDB" id="A0A4Q2DNV9"/>
<keyword evidence="3 7" id="KW-0812">Transmembrane</keyword>
<dbReference type="STRING" id="2316362.A0A4Q2DNV9"/>
<dbReference type="SUPFAM" id="SSF48317">
    <property type="entry name" value="Acid phosphatase/Vanadium-dependent haloperoxidase"/>
    <property type="match status" value="1"/>
</dbReference>
<dbReference type="GO" id="GO:0016020">
    <property type="term" value="C:membrane"/>
    <property type="evidence" value="ECO:0007669"/>
    <property type="project" value="UniProtKB-SubCell"/>
</dbReference>
<evidence type="ECO:0000256" key="2">
    <source>
        <dbReference type="ARBA" id="ARBA00008816"/>
    </source>
</evidence>
<reference evidence="9 10" key="1">
    <citation type="submission" date="2019-01" db="EMBL/GenBank/DDBJ databases">
        <title>Draft genome sequence of Psathyrella aberdarensis IHI B618.</title>
        <authorList>
            <person name="Buettner E."/>
            <person name="Kellner H."/>
        </authorList>
    </citation>
    <scope>NUCLEOTIDE SEQUENCE [LARGE SCALE GENOMIC DNA]</scope>
    <source>
        <strain evidence="9 10">IHI B618</strain>
    </source>
</reference>
<gene>
    <name evidence="9" type="ORF">EST38_g4851</name>
</gene>
<feature type="compositionally biased region" description="Polar residues" evidence="6">
    <location>
        <begin position="352"/>
        <end position="368"/>
    </location>
</feature>
<feature type="transmembrane region" description="Helical" evidence="7">
    <location>
        <begin position="212"/>
        <end position="230"/>
    </location>
</feature>
<dbReference type="GO" id="GO:0006644">
    <property type="term" value="P:phospholipid metabolic process"/>
    <property type="evidence" value="ECO:0007669"/>
    <property type="project" value="InterPro"/>
</dbReference>
<dbReference type="Gene3D" id="1.20.144.10">
    <property type="entry name" value="Phosphatidic acid phosphatase type 2/haloperoxidase"/>
    <property type="match status" value="1"/>
</dbReference>
<dbReference type="InterPro" id="IPR036938">
    <property type="entry name" value="PAP2/HPO_sf"/>
</dbReference>
<dbReference type="GO" id="GO:0046839">
    <property type="term" value="P:phospholipid dephosphorylation"/>
    <property type="evidence" value="ECO:0007669"/>
    <property type="project" value="TreeGrafter"/>
</dbReference>
<dbReference type="GO" id="GO:0008195">
    <property type="term" value="F:phosphatidate phosphatase activity"/>
    <property type="evidence" value="ECO:0007669"/>
    <property type="project" value="TreeGrafter"/>
</dbReference>
<dbReference type="Pfam" id="PF01569">
    <property type="entry name" value="PAP2"/>
    <property type="match status" value="1"/>
</dbReference>
<evidence type="ECO:0000259" key="8">
    <source>
        <dbReference type="SMART" id="SM00014"/>
    </source>
</evidence>
<name>A0A4Q2DNV9_9AGAR</name>
<dbReference type="OrthoDB" id="8907274at2759"/>
<evidence type="ECO:0000256" key="6">
    <source>
        <dbReference type="SAM" id="MobiDB-lite"/>
    </source>
</evidence>
<evidence type="ECO:0000313" key="9">
    <source>
        <dbReference type="EMBL" id="RXW21001.1"/>
    </source>
</evidence>
<evidence type="ECO:0000256" key="7">
    <source>
        <dbReference type="SAM" id="Phobius"/>
    </source>
</evidence>
<organism evidence="9 10">
    <name type="scientific">Candolleomyces aberdarensis</name>
    <dbReference type="NCBI Taxonomy" id="2316362"/>
    <lineage>
        <taxon>Eukaryota</taxon>
        <taxon>Fungi</taxon>
        <taxon>Dikarya</taxon>
        <taxon>Basidiomycota</taxon>
        <taxon>Agaricomycotina</taxon>
        <taxon>Agaricomycetes</taxon>
        <taxon>Agaricomycetidae</taxon>
        <taxon>Agaricales</taxon>
        <taxon>Agaricineae</taxon>
        <taxon>Psathyrellaceae</taxon>
        <taxon>Candolleomyces</taxon>
    </lineage>
</organism>
<evidence type="ECO:0000313" key="10">
    <source>
        <dbReference type="Proteomes" id="UP000290288"/>
    </source>
</evidence>
<keyword evidence="10" id="KW-1185">Reference proteome</keyword>
<feature type="transmembrane region" description="Helical" evidence="7">
    <location>
        <begin position="181"/>
        <end position="200"/>
    </location>
</feature>
<protein>
    <recommendedName>
        <fullName evidence="8">Phosphatidic acid phosphatase type 2/haloperoxidase domain-containing protein</fullName>
    </recommendedName>
</protein>
<dbReference type="PANTHER" id="PTHR10165:SF35">
    <property type="entry name" value="RE23632P"/>
    <property type="match status" value="1"/>
</dbReference>
<feature type="region of interest" description="Disordered" evidence="6">
    <location>
        <begin position="267"/>
        <end position="456"/>
    </location>
</feature>
<dbReference type="Proteomes" id="UP000290288">
    <property type="component" value="Unassembled WGS sequence"/>
</dbReference>
<dbReference type="SMART" id="SM00014">
    <property type="entry name" value="acidPPc"/>
    <property type="match status" value="1"/>
</dbReference>
<dbReference type="InterPro" id="IPR043216">
    <property type="entry name" value="PAP-like"/>
</dbReference>
<feature type="transmembrane region" description="Helical" evidence="7">
    <location>
        <begin position="81"/>
        <end position="101"/>
    </location>
</feature>
<dbReference type="EMBL" id="SDEE01000125">
    <property type="protein sequence ID" value="RXW21001.1"/>
    <property type="molecule type" value="Genomic_DNA"/>
</dbReference>
<feature type="transmembrane region" description="Helical" evidence="7">
    <location>
        <begin position="31"/>
        <end position="51"/>
    </location>
</feature>
<proteinExistence type="inferred from homology"/>
<feature type="compositionally biased region" description="Low complexity" evidence="6">
    <location>
        <begin position="409"/>
        <end position="418"/>
    </location>
</feature>
<keyword evidence="4 7" id="KW-1133">Transmembrane helix</keyword>
<dbReference type="PANTHER" id="PTHR10165">
    <property type="entry name" value="LIPID PHOSPHATE PHOSPHATASE"/>
    <property type="match status" value="1"/>
</dbReference>
<evidence type="ECO:0000256" key="4">
    <source>
        <dbReference type="ARBA" id="ARBA00022989"/>
    </source>
</evidence>
<feature type="transmembrane region" description="Helical" evidence="7">
    <location>
        <begin position="242"/>
        <end position="261"/>
    </location>
</feature>
<evidence type="ECO:0000256" key="5">
    <source>
        <dbReference type="ARBA" id="ARBA00023136"/>
    </source>
</evidence>
<feature type="domain" description="Phosphatidic acid phosphatase type 2/haloperoxidase" evidence="8">
    <location>
        <begin position="113"/>
        <end position="257"/>
    </location>
</feature>
<accession>A0A4Q2DNV9</accession>
<sequence>MTIQGRLSAMFQPSHPHKAPKVSAARRRKLLFSYAPDWVMTLLLAALFLSLDKIDGYRRVFSLDDTSLRHPYAVEERVPNVWLYIICGVVPLVLLPVINWFTVRSWWDLHNSWLGLTLGLALTGSVTQFVKITVGRPRPDIIDRCQPPAGAADPPFKLTDWTICTQTDNHMLRDGFRSFPSGHSSMSFAGLGFLSFYLAGKLHLFDKRGHAGKAWVSLFPFCGAALVAISRSMDYRHHWHDILVGSILGVILSFFAYRQYYPSLSSEVSHRPYSPRIKSDEDDGPTAAGGGILPLHLGTNAGAAGASSGFKPSGSHITPPSNRYSPSPSPPPAQHVYSPPGNQGYYQHHHQGSGSSNNPNPFVQNPNHIGSGAPAGYELDGTATVPRPQPDLSETWKTGAGGVEGTVPRSRSADGSSSNDDDADETGAAYGGMRGNTVATPKASGFRQHDAGSGLT</sequence>
<dbReference type="InterPro" id="IPR000326">
    <property type="entry name" value="PAP2/HPO"/>
</dbReference>
<feature type="compositionally biased region" description="Low complexity" evidence="6">
    <location>
        <begin position="301"/>
        <end position="326"/>
    </location>
</feature>
<comment type="subcellular location">
    <subcellularLocation>
        <location evidence="1">Membrane</location>
        <topology evidence="1">Multi-pass membrane protein</topology>
    </subcellularLocation>
</comment>
<keyword evidence="5 7" id="KW-0472">Membrane</keyword>
<comment type="similarity">
    <text evidence="2">Belongs to the PA-phosphatase related phosphoesterase family.</text>
</comment>